<sequence length="112" mass="13117">MSQQYTEVLQVKYNQYQSTINEINAKITQLKTDEEEHKIVLETLNKTPNERKCFRMVGGALIEKNVGETIPVLDVKLSNITKTVQSLTQELKKVIEEFENWKKEKHIKIIKQ</sequence>
<protein>
    <recommendedName>
        <fullName evidence="6">Prefoldin subunit 2</fullName>
    </recommendedName>
</protein>
<reference evidence="4 5" key="1">
    <citation type="journal article" date="2016" name="Proc. Natl. Acad. Sci. U.S.A.">
        <title>Comparative genomics of biotechnologically important yeasts.</title>
        <authorList>
            <person name="Riley R."/>
            <person name="Haridas S."/>
            <person name="Wolfe K.H."/>
            <person name="Lopes M.R."/>
            <person name="Hittinger C.T."/>
            <person name="Goeker M."/>
            <person name="Salamov A.A."/>
            <person name="Wisecaver J.H."/>
            <person name="Long T.M."/>
            <person name="Calvey C.H."/>
            <person name="Aerts A.L."/>
            <person name="Barry K.W."/>
            <person name="Choi C."/>
            <person name="Clum A."/>
            <person name="Coughlan A.Y."/>
            <person name="Deshpande S."/>
            <person name="Douglass A.P."/>
            <person name="Hanson S.J."/>
            <person name="Klenk H.-P."/>
            <person name="LaButti K.M."/>
            <person name="Lapidus A."/>
            <person name="Lindquist E.A."/>
            <person name="Lipzen A.M."/>
            <person name="Meier-Kolthoff J.P."/>
            <person name="Ohm R.A."/>
            <person name="Otillar R.P."/>
            <person name="Pangilinan J.L."/>
            <person name="Peng Y."/>
            <person name="Rokas A."/>
            <person name="Rosa C.A."/>
            <person name="Scheuner C."/>
            <person name="Sibirny A.A."/>
            <person name="Slot J.C."/>
            <person name="Stielow J.B."/>
            <person name="Sun H."/>
            <person name="Kurtzman C.P."/>
            <person name="Blackwell M."/>
            <person name="Grigoriev I.V."/>
            <person name="Jeffries T.W."/>
        </authorList>
    </citation>
    <scope>NUCLEOTIDE SEQUENCE [LARGE SCALE GENOMIC DNA]</scope>
    <source>
        <strain evidence="5">ATCC 58044 / CBS 1984 / NCYC 433 / NRRL Y-366-8</strain>
    </source>
</reference>
<dbReference type="InterPro" id="IPR009053">
    <property type="entry name" value="Prefoldin"/>
</dbReference>
<keyword evidence="3" id="KW-0175">Coiled coil</keyword>
<dbReference type="GO" id="GO:0051082">
    <property type="term" value="F:unfolded protein binding"/>
    <property type="evidence" value="ECO:0007669"/>
    <property type="project" value="InterPro"/>
</dbReference>
<proteinExistence type="inferred from homology"/>
<dbReference type="PANTHER" id="PTHR13303">
    <property type="entry name" value="PREFOLDIN SUBUNIT 2"/>
    <property type="match status" value="1"/>
</dbReference>
<gene>
    <name evidence="4" type="ORF">WICANDRAFT_77254</name>
</gene>
<dbReference type="InterPro" id="IPR002777">
    <property type="entry name" value="PFD_beta-like"/>
</dbReference>
<keyword evidence="5" id="KW-1185">Reference proteome</keyword>
<accession>A0A1E3P5B8</accession>
<dbReference type="SUPFAM" id="SSF46579">
    <property type="entry name" value="Prefoldin"/>
    <property type="match status" value="1"/>
</dbReference>
<dbReference type="GeneID" id="30201771"/>
<evidence type="ECO:0000256" key="3">
    <source>
        <dbReference type="SAM" id="Coils"/>
    </source>
</evidence>
<evidence type="ECO:0008006" key="6">
    <source>
        <dbReference type="Google" id="ProtNLM"/>
    </source>
</evidence>
<evidence type="ECO:0000313" key="5">
    <source>
        <dbReference type="Proteomes" id="UP000094112"/>
    </source>
</evidence>
<comment type="similarity">
    <text evidence="1">Belongs to the prefoldin subunit beta family.</text>
</comment>
<organism evidence="4 5">
    <name type="scientific">Wickerhamomyces anomalus (strain ATCC 58044 / CBS 1984 / NCYC 433 / NRRL Y-366-8)</name>
    <name type="common">Yeast</name>
    <name type="synonym">Hansenula anomala</name>
    <dbReference type="NCBI Taxonomy" id="683960"/>
    <lineage>
        <taxon>Eukaryota</taxon>
        <taxon>Fungi</taxon>
        <taxon>Dikarya</taxon>
        <taxon>Ascomycota</taxon>
        <taxon>Saccharomycotina</taxon>
        <taxon>Saccharomycetes</taxon>
        <taxon>Phaffomycetales</taxon>
        <taxon>Wickerhamomycetaceae</taxon>
        <taxon>Wickerhamomyces</taxon>
    </lineage>
</organism>
<evidence type="ECO:0000313" key="4">
    <source>
        <dbReference type="EMBL" id="ODQ60573.1"/>
    </source>
</evidence>
<dbReference type="EMBL" id="KV454209">
    <property type="protein sequence ID" value="ODQ60573.1"/>
    <property type="molecule type" value="Genomic_DNA"/>
</dbReference>
<dbReference type="GO" id="GO:0016272">
    <property type="term" value="C:prefoldin complex"/>
    <property type="evidence" value="ECO:0007669"/>
    <property type="project" value="EnsemblFungi"/>
</dbReference>
<feature type="coiled-coil region" evidence="3">
    <location>
        <begin position="77"/>
        <end position="104"/>
    </location>
</feature>
<dbReference type="GO" id="GO:0007021">
    <property type="term" value="P:tubulin complex assembly"/>
    <property type="evidence" value="ECO:0007669"/>
    <property type="project" value="EnsemblFungi"/>
</dbReference>
<dbReference type="AlphaFoldDB" id="A0A1E3P5B8"/>
<dbReference type="STRING" id="683960.A0A1E3P5B8"/>
<dbReference type="GO" id="GO:0006457">
    <property type="term" value="P:protein folding"/>
    <property type="evidence" value="ECO:0007669"/>
    <property type="project" value="InterPro"/>
</dbReference>
<evidence type="ECO:0000256" key="1">
    <source>
        <dbReference type="ARBA" id="ARBA00008045"/>
    </source>
</evidence>
<name>A0A1E3P5B8_WICAA</name>
<dbReference type="GO" id="GO:0005737">
    <property type="term" value="C:cytoplasm"/>
    <property type="evidence" value="ECO:0007669"/>
    <property type="project" value="EnsemblFungi"/>
</dbReference>
<dbReference type="Gene3D" id="1.10.287.370">
    <property type="match status" value="1"/>
</dbReference>
<dbReference type="OrthoDB" id="29646at2759"/>
<dbReference type="GO" id="GO:0015631">
    <property type="term" value="F:tubulin binding"/>
    <property type="evidence" value="ECO:0007669"/>
    <property type="project" value="EnsemblFungi"/>
</dbReference>
<keyword evidence="2" id="KW-0143">Chaperone</keyword>
<dbReference type="InterPro" id="IPR027235">
    <property type="entry name" value="PFD2"/>
</dbReference>
<dbReference type="Pfam" id="PF01920">
    <property type="entry name" value="Prefoldin_2"/>
    <property type="match status" value="1"/>
</dbReference>
<evidence type="ECO:0000256" key="2">
    <source>
        <dbReference type="ARBA" id="ARBA00023186"/>
    </source>
</evidence>
<dbReference type="Proteomes" id="UP000094112">
    <property type="component" value="Unassembled WGS sequence"/>
</dbReference>
<dbReference type="RefSeq" id="XP_019039780.1">
    <property type="nucleotide sequence ID" value="XM_019184525.1"/>
</dbReference>